<dbReference type="InterPro" id="IPR032710">
    <property type="entry name" value="NTF2-like_dom_sf"/>
</dbReference>
<comment type="caution">
    <text evidence="1">The sequence shown here is derived from an EMBL/GenBank/DDBJ whole genome shotgun (WGS) entry which is preliminary data.</text>
</comment>
<dbReference type="OrthoDB" id="5440at2759"/>
<dbReference type="PANTHER" id="PTHR38436">
    <property type="entry name" value="POLYKETIDE CYCLASE SNOAL-LIKE DOMAIN"/>
    <property type="match status" value="1"/>
</dbReference>
<accession>A0A9P4LXS7</accession>
<gene>
    <name evidence="1" type="ORF">K490DRAFT_39263</name>
</gene>
<evidence type="ECO:0000313" key="2">
    <source>
        <dbReference type="Proteomes" id="UP000799776"/>
    </source>
</evidence>
<reference evidence="1" key="1">
    <citation type="journal article" date="2020" name="Stud. Mycol.">
        <title>101 Dothideomycetes genomes: a test case for predicting lifestyles and emergence of pathogens.</title>
        <authorList>
            <person name="Haridas S."/>
            <person name="Albert R."/>
            <person name="Binder M."/>
            <person name="Bloem J."/>
            <person name="Labutti K."/>
            <person name="Salamov A."/>
            <person name="Andreopoulos B."/>
            <person name="Baker S."/>
            <person name="Barry K."/>
            <person name="Bills G."/>
            <person name="Bluhm B."/>
            <person name="Cannon C."/>
            <person name="Castanera R."/>
            <person name="Culley D."/>
            <person name="Daum C."/>
            <person name="Ezra D."/>
            <person name="Gonzalez J."/>
            <person name="Henrissat B."/>
            <person name="Kuo A."/>
            <person name="Liang C."/>
            <person name="Lipzen A."/>
            <person name="Lutzoni F."/>
            <person name="Magnuson J."/>
            <person name="Mondo S."/>
            <person name="Nolan M."/>
            <person name="Ohm R."/>
            <person name="Pangilinan J."/>
            <person name="Park H.-J."/>
            <person name="Ramirez L."/>
            <person name="Alfaro M."/>
            <person name="Sun H."/>
            <person name="Tritt A."/>
            <person name="Yoshinaga Y."/>
            <person name="Zwiers L.-H."/>
            <person name="Turgeon B."/>
            <person name="Goodwin S."/>
            <person name="Spatafora J."/>
            <person name="Crous P."/>
            <person name="Grigoriev I."/>
        </authorList>
    </citation>
    <scope>NUCLEOTIDE SEQUENCE</scope>
    <source>
        <strain evidence="1">CBS 121410</strain>
    </source>
</reference>
<protein>
    <submittedName>
        <fullName evidence="1">Carboxymethylenebutenolidase</fullName>
    </submittedName>
</protein>
<dbReference type="Gene3D" id="3.10.450.50">
    <property type="match status" value="1"/>
</dbReference>
<proteinExistence type="predicted"/>
<sequence length="360" mass="39914">MPLPTGTGFLSFNSLPPRLHLTAETDDFDPSILAAWRAEGFDVTYHPLGPGGKAFANKIKSLPDDLELGEYYALMAYGESATLCLQLAQKPMPRLCALVCYYPTRLPSPGFKYPSQLRLVVHLAGEQTLGAPGVKSYWYRDTREGFAESDVDEYDEVAAGLSWSRSLGVVRKGFGLEVDLEDVWEGHVQHRFATKNAEAAMGDMVPQPYVNNVPVATGGIGRGDLYRFYRDFFMPSNPTAMNLKLVSRTMGVDRVVDEMVISFRHAQEVPWMLPGVPPTNKPVKIAVVSVVCLRGGKLYSEHMYWDQASVLVQIGLLDAKLVPKTMKDKGMERLPVMGAESAQKILSRESVPSNKLIPKW</sequence>
<dbReference type="GO" id="GO:0030638">
    <property type="term" value="P:polyketide metabolic process"/>
    <property type="evidence" value="ECO:0007669"/>
    <property type="project" value="InterPro"/>
</dbReference>
<name>A0A9P4LXS7_9PEZI</name>
<dbReference type="PANTHER" id="PTHR38436:SF3">
    <property type="entry name" value="CARBOXYMETHYLENEBUTENOLIDASE-RELATED"/>
    <property type="match status" value="1"/>
</dbReference>
<organism evidence="1 2">
    <name type="scientific">Saccharata proteae CBS 121410</name>
    <dbReference type="NCBI Taxonomy" id="1314787"/>
    <lineage>
        <taxon>Eukaryota</taxon>
        <taxon>Fungi</taxon>
        <taxon>Dikarya</taxon>
        <taxon>Ascomycota</taxon>
        <taxon>Pezizomycotina</taxon>
        <taxon>Dothideomycetes</taxon>
        <taxon>Dothideomycetes incertae sedis</taxon>
        <taxon>Botryosphaeriales</taxon>
        <taxon>Saccharataceae</taxon>
        <taxon>Saccharata</taxon>
    </lineage>
</organism>
<dbReference type="SUPFAM" id="SSF54427">
    <property type="entry name" value="NTF2-like"/>
    <property type="match status" value="1"/>
</dbReference>
<evidence type="ECO:0000313" key="1">
    <source>
        <dbReference type="EMBL" id="KAF2088457.1"/>
    </source>
</evidence>
<dbReference type="EMBL" id="ML978716">
    <property type="protein sequence ID" value="KAF2088457.1"/>
    <property type="molecule type" value="Genomic_DNA"/>
</dbReference>
<dbReference type="InterPro" id="IPR009959">
    <property type="entry name" value="Cyclase_SnoaL-like"/>
</dbReference>
<keyword evidence="2" id="KW-1185">Reference proteome</keyword>
<dbReference type="AlphaFoldDB" id="A0A9P4LXS7"/>
<dbReference type="Proteomes" id="UP000799776">
    <property type="component" value="Unassembled WGS sequence"/>
</dbReference>